<dbReference type="RefSeq" id="WP_010773620.1">
    <property type="nucleotide sequence ID" value="NZ_CP039296.1"/>
</dbReference>
<evidence type="ECO:0000256" key="1">
    <source>
        <dbReference type="SAM" id="Coils"/>
    </source>
</evidence>
<feature type="domain" description="ParB-like N-terminal" evidence="3">
    <location>
        <begin position="1"/>
        <end position="85"/>
    </location>
</feature>
<dbReference type="InterPro" id="IPR050336">
    <property type="entry name" value="Chromosome_partition/occlusion"/>
</dbReference>
<protein>
    <submittedName>
        <fullName evidence="4">ParB/RepB/Spo0J family partition protein</fullName>
    </submittedName>
</protein>
<sequence>MQINIDAIQVNSGRREALPEAVRELADSISAVGLLNPITVDRDYTLIAGLHRLEAAKLLGWSEIECHISTLEGLQAELAEIDENFVRTDLETVEFGKLLMRRKEIYEILHPETRCGVSQANAMNRAQGNNVSERGASTSKSFTRDTAKKLGISARSVEENIQIARDITPKAQEVIQGSDRKIKKKDLLKLSRMEPEQQEHAAAQLAAGKIKSADEFQPAEPPGLPKPARKLEQSKPAPKLKQAEPRQEPKYPKPMPEPKQPEPIPEQAEQTQKPEQSKLTQKPEQTEPVQEQGQTSEPITKLPSQPSVPYTLGDQHYDTLEESIADLKNPDKDCSYTPDTLLADIDGFVQTFHKGFAWYHDPFCTIVFPRISKVQFEFVRQRFESISTAMEELLNQMERTITT</sequence>
<dbReference type="AlphaFoldDB" id="A0AAX2KQM2"/>
<dbReference type="GO" id="GO:0007059">
    <property type="term" value="P:chromosome segregation"/>
    <property type="evidence" value="ECO:0007669"/>
    <property type="project" value="TreeGrafter"/>
</dbReference>
<feature type="compositionally biased region" description="Pro residues" evidence="2">
    <location>
        <begin position="252"/>
        <end position="264"/>
    </location>
</feature>
<name>A0AAX2KQM2_ENTFL</name>
<dbReference type="GO" id="GO:0045881">
    <property type="term" value="P:positive regulation of sporulation resulting in formation of a cellular spore"/>
    <property type="evidence" value="ECO:0007669"/>
    <property type="project" value="TreeGrafter"/>
</dbReference>
<dbReference type="Proteomes" id="UP000254396">
    <property type="component" value="Unassembled WGS sequence"/>
</dbReference>
<dbReference type="SMR" id="A0AAX2KQM2"/>
<evidence type="ECO:0000313" key="4">
    <source>
        <dbReference type="EMBL" id="STP65338.1"/>
    </source>
</evidence>
<dbReference type="InterPro" id="IPR003115">
    <property type="entry name" value="ParB_N"/>
</dbReference>
<dbReference type="Gene3D" id="3.90.1530.10">
    <property type="entry name" value="Conserved hypothetical protein from pyrococcus furiosus pfu- 392566-001, ParB domain"/>
    <property type="match status" value="1"/>
</dbReference>
<feature type="coiled-coil region" evidence="1">
    <location>
        <begin position="64"/>
        <end position="91"/>
    </location>
</feature>
<feature type="region of interest" description="Disordered" evidence="2">
    <location>
        <begin position="215"/>
        <end position="313"/>
    </location>
</feature>
<keyword evidence="1" id="KW-0175">Coiled coil</keyword>
<dbReference type="SUPFAM" id="SSF110849">
    <property type="entry name" value="ParB/Sulfiredoxin"/>
    <property type="match status" value="1"/>
</dbReference>
<comment type="caution">
    <text evidence="4">The sequence shown here is derived from an EMBL/GenBank/DDBJ whole genome shotgun (WGS) entry which is preliminary data.</text>
</comment>
<dbReference type="EMBL" id="UGIX01000001">
    <property type="protein sequence ID" value="STP65338.1"/>
    <property type="molecule type" value="Genomic_DNA"/>
</dbReference>
<evidence type="ECO:0000256" key="2">
    <source>
        <dbReference type="SAM" id="MobiDB-lite"/>
    </source>
</evidence>
<proteinExistence type="predicted"/>
<dbReference type="SMART" id="SM00470">
    <property type="entry name" value="ParB"/>
    <property type="match status" value="1"/>
</dbReference>
<feature type="compositionally biased region" description="Basic and acidic residues" evidence="2">
    <location>
        <begin position="241"/>
        <end position="251"/>
    </location>
</feature>
<dbReference type="PANTHER" id="PTHR33375">
    <property type="entry name" value="CHROMOSOME-PARTITIONING PROTEIN PARB-RELATED"/>
    <property type="match status" value="1"/>
</dbReference>
<accession>A0AAX2KQM2</accession>
<dbReference type="GO" id="GO:0005694">
    <property type="term" value="C:chromosome"/>
    <property type="evidence" value="ECO:0007669"/>
    <property type="project" value="TreeGrafter"/>
</dbReference>
<reference evidence="4 5" key="1">
    <citation type="submission" date="2018-06" db="EMBL/GenBank/DDBJ databases">
        <authorList>
            <consortium name="Pathogen Informatics"/>
            <person name="Doyle S."/>
        </authorList>
    </citation>
    <scope>NUCLEOTIDE SEQUENCE [LARGE SCALE GENOMIC DNA]</scope>
    <source>
        <strain evidence="4 5">NCTC13379</strain>
    </source>
</reference>
<gene>
    <name evidence="4" type="ORF">NCTC13379_01565</name>
</gene>
<evidence type="ECO:0000313" key="5">
    <source>
        <dbReference type="Proteomes" id="UP000254396"/>
    </source>
</evidence>
<organism evidence="4 5">
    <name type="scientific">Enterococcus faecalis</name>
    <name type="common">Streptococcus faecalis</name>
    <dbReference type="NCBI Taxonomy" id="1351"/>
    <lineage>
        <taxon>Bacteria</taxon>
        <taxon>Bacillati</taxon>
        <taxon>Bacillota</taxon>
        <taxon>Bacilli</taxon>
        <taxon>Lactobacillales</taxon>
        <taxon>Enterococcaceae</taxon>
        <taxon>Enterococcus</taxon>
    </lineage>
</organism>
<dbReference type="CDD" id="cd16409">
    <property type="entry name" value="ParB_N_like"/>
    <property type="match status" value="1"/>
</dbReference>
<feature type="compositionally biased region" description="Polar residues" evidence="2">
    <location>
        <begin position="273"/>
        <end position="308"/>
    </location>
</feature>
<dbReference type="Pfam" id="PF02195">
    <property type="entry name" value="ParB_N"/>
    <property type="match status" value="1"/>
</dbReference>
<dbReference type="PANTHER" id="PTHR33375:SF1">
    <property type="entry name" value="CHROMOSOME-PARTITIONING PROTEIN PARB-RELATED"/>
    <property type="match status" value="1"/>
</dbReference>
<evidence type="ECO:0000259" key="3">
    <source>
        <dbReference type="SMART" id="SM00470"/>
    </source>
</evidence>
<dbReference type="InterPro" id="IPR036086">
    <property type="entry name" value="ParB/Sulfiredoxin_sf"/>
</dbReference>